<proteinExistence type="predicted"/>
<dbReference type="Pfam" id="PF07978">
    <property type="entry name" value="NIPSNAP"/>
    <property type="match status" value="1"/>
</dbReference>
<reference evidence="2" key="1">
    <citation type="submission" date="2019-03" db="EMBL/GenBank/DDBJ databases">
        <title>Single cell metagenomics reveals metabolic interactions within the superorganism composed of flagellate Streblomastix strix and complex community of Bacteroidetes bacteria on its surface.</title>
        <authorList>
            <person name="Treitli S.C."/>
            <person name="Kolisko M."/>
            <person name="Husnik F."/>
            <person name="Keeling P."/>
            <person name="Hampl V."/>
        </authorList>
    </citation>
    <scope>NUCLEOTIDE SEQUENCE</scope>
    <source>
        <strain evidence="2">STM</strain>
    </source>
</reference>
<dbReference type="AlphaFoldDB" id="A0A5J4PE14"/>
<name>A0A5J4PE14_9ZZZZ</name>
<organism evidence="2">
    <name type="scientific">termite gut metagenome</name>
    <dbReference type="NCBI Taxonomy" id="433724"/>
    <lineage>
        <taxon>unclassified sequences</taxon>
        <taxon>metagenomes</taxon>
        <taxon>organismal metagenomes</taxon>
    </lineage>
</organism>
<evidence type="ECO:0000313" key="2">
    <source>
        <dbReference type="EMBL" id="KAA6306689.1"/>
    </source>
</evidence>
<dbReference type="Gene3D" id="3.30.70.100">
    <property type="match status" value="1"/>
</dbReference>
<dbReference type="InterPro" id="IPR012577">
    <property type="entry name" value="NIPSNAP"/>
</dbReference>
<gene>
    <name evidence="3" type="ORF">EZS27_036103</name>
    <name evidence="2" type="ORF">EZS27_041647</name>
</gene>
<protein>
    <recommendedName>
        <fullName evidence="1">NIPSNAP domain-containing protein</fullName>
    </recommendedName>
</protein>
<dbReference type="SUPFAM" id="SSF54909">
    <property type="entry name" value="Dimeric alpha+beta barrel"/>
    <property type="match status" value="1"/>
</dbReference>
<comment type="caution">
    <text evidence="2">The sequence shown here is derived from an EMBL/GenBank/DDBJ whole genome shotgun (WGS) entry which is preliminary data.</text>
</comment>
<evidence type="ECO:0000259" key="1">
    <source>
        <dbReference type="Pfam" id="PF07978"/>
    </source>
</evidence>
<dbReference type="EMBL" id="SNRY01009719">
    <property type="protein sequence ID" value="KAA6306689.1"/>
    <property type="molecule type" value="Genomic_DNA"/>
</dbReference>
<evidence type="ECO:0000313" key="3">
    <source>
        <dbReference type="EMBL" id="KAA6313067.1"/>
    </source>
</evidence>
<feature type="domain" description="NIPSNAP" evidence="1">
    <location>
        <begin position="7"/>
        <end position="84"/>
    </location>
</feature>
<feature type="non-terminal residue" evidence="2">
    <location>
        <position position="1"/>
    </location>
</feature>
<sequence>FNVDEINIFDKVGVNSVCYGEILSGPRMPALMYLTWYKDEVARAQAWEKFGAHPEWVRIKSLPEYAYTATNNQSIFLSPLPYSQL</sequence>
<accession>A0A5J4PE14</accession>
<dbReference type="EMBL" id="SNRY01006228">
    <property type="protein sequence ID" value="KAA6313067.1"/>
    <property type="molecule type" value="Genomic_DNA"/>
</dbReference>
<dbReference type="InterPro" id="IPR011008">
    <property type="entry name" value="Dimeric_a/b-barrel"/>
</dbReference>